<dbReference type="AlphaFoldDB" id="A0A8J2REN2"/>
<accession>A0A8J2REN2</accession>
<gene>
    <name evidence="2" type="ORF">DGAL_LOCUS5554</name>
</gene>
<name>A0A8J2REN2_9CRUS</name>
<reference evidence="2" key="1">
    <citation type="submission" date="2021-11" db="EMBL/GenBank/DDBJ databases">
        <authorList>
            <person name="Schell T."/>
        </authorList>
    </citation>
    <scope>NUCLEOTIDE SEQUENCE</scope>
    <source>
        <strain evidence="2">M5</strain>
    </source>
</reference>
<keyword evidence="3" id="KW-1185">Reference proteome</keyword>
<evidence type="ECO:0000313" key="3">
    <source>
        <dbReference type="Proteomes" id="UP000789390"/>
    </source>
</evidence>
<protein>
    <recommendedName>
        <fullName evidence="4">EKC/KEOPS complex subunit GON7</fullName>
    </recommendedName>
</protein>
<evidence type="ECO:0008006" key="4">
    <source>
        <dbReference type="Google" id="ProtNLM"/>
    </source>
</evidence>
<dbReference type="EMBL" id="CAKKLH010000101">
    <property type="protein sequence ID" value="CAH0103021.1"/>
    <property type="molecule type" value="Genomic_DNA"/>
</dbReference>
<feature type="region of interest" description="Disordered" evidence="1">
    <location>
        <begin position="57"/>
        <end position="100"/>
    </location>
</feature>
<proteinExistence type="predicted"/>
<dbReference type="Proteomes" id="UP000789390">
    <property type="component" value="Unassembled WGS sequence"/>
</dbReference>
<feature type="compositionally biased region" description="Acidic residues" evidence="1">
    <location>
        <begin position="72"/>
        <end position="86"/>
    </location>
</feature>
<dbReference type="OrthoDB" id="6375140at2759"/>
<sequence>MDCNIIAHFNSGVESSKQPLKSIVFPVENGTKSALTNSLVNFQKEVNTFLTECIEKSQKTSAHVDGSAMNEPNDEEPESEGEDDIENMASSRPTKFPKLV</sequence>
<comment type="caution">
    <text evidence="2">The sequence shown here is derived from an EMBL/GenBank/DDBJ whole genome shotgun (WGS) entry which is preliminary data.</text>
</comment>
<evidence type="ECO:0000313" key="2">
    <source>
        <dbReference type="EMBL" id="CAH0103021.1"/>
    </source>
</evidence>
<organism evidence="2 3">
    <name type="scientific">Daphnia galeata</name>
    <dbReference type="NCBI Taxonomy" id="27404"/>
    <lineage>
        <taxon>Eukaryota</taxon>
        <taxon>Metazoa</taxon>
        <taxon>Ecdysozoa</taxon>
        <taxon>Arthropoda</taxon>
        <taxon>Crustacea</taxon>
        <taxon>Branchiopoda</taxon>
        <taxon>Diplostraca</taxon>
        <taxon>Cladocera</taxon>
        <taxon>Anomopoda</taxon>
        <taxon>Daphniidae</taxon>
        <taxon>Daphnia</taxon>
    </lineage>
</organism>
<evidence type="ECO:0000256" key="1">
    <source>
        <dbReference type="SAM" id="MobiDB-lite"/>
    </source>
</evidence>